<reference evidence="2" key="1">
    <citation type="submission" date="2017-09" db="EMBL/GenBank/DDBJ databases">
        <title>Depth-based differentiation of microbial function through sediment-hosted aquifers and enrichment of novel symbionts in the deep terrestrial subsurface.</title>
        <authorList>
            <person name="Probst A.J."/>
            <person name="Ladd B."/>
            <person name="Jarett J.K."/>
            <person name="Geller-Mcgrath D.E."/>
            <person name="Sieber C.M.K."/>
            <person name="Emerson J.B."/>
            <person name="Anantharaman K."/>
            <person name="Thomas B.C."/>
            <person name="Malmstrom R."/>
            <person name="Stieglmeier M."/>
            <person name="Klingl A."/>
            <person name="Woyke T."/>
            <person name="Ryan C.M."/>
            <person name="Banfield J.F."/>
        </authorList>
    </citation>
    <scope>NUCLEOTIDE SEQUENCE [LARGE SCALE GENOMIC DNA]</scope>
</reference>
<proteinExistence type="predicted"/>
<gene>
    <name evidence="1" type="ORF">CO007_02370</name>
</gene>
<dbReference type="EMBL" id="PFQK01000042">
    <property type="protein sequence ID" value="PJC81923.1"/>
    <property type="molecule type" value="Genomic_DNA"/>
</dbReference>
<organism evidence="1 2">
    <name type="scientific">Candidatus Roizmanbacteria bacterium CG_4_8_14_3_um_filter_36_10</name>
    <dbReference type="NCBI Taxonomy" id="1974834"/>
    <lineage>
        <taxon>Bacteria</taxon>
        <taxon>Candidatus Roizmaniibacteriota</taxon>
    </lineage>
</organism>
<comment type="caution">
    <text evidence="1">The sequence shown here is derived from an EMBL/GenBank/DDBJ whole genome shotgun (WGS) entry which is preliminary data.</text>
</comment>
<dbReference type="AlphaFoldDB" id="A0A2M8GN03"/>
<protein>
    <submittedName>
        <fullName evidence="1">Uncharacterized protein</fullName>
    </submittedName>
</protein>
<evidence type="ECO:0000313" key="2">
    <source>
        <dbReference type="Proteomes" id="UP000229370"/>
    </source>
</evidence>
<dbReference type="PANTHER" id="PTHR36395:SF1">
    <property type="entry name" value="RING-H2 ZINC FINGER PROTEIN"/>
    <property type="match status" value="1"/>
</dbReference>
<evidence type="ECO:0000313" key="1">
    <source>
        <dbReference type="EMBL" id="PJC81923.1"/>
    </source>
</evidence>
<sequence length="189" mass="22045">MVRERKLIVEEIENLKMVLSKYRIDTSGWGQGTTKTVENLLEEILKGESILVEDKNGLLRVVRYSRVYVYYIDGDHEYQLIEDRQEFANGKVRRRGFKHLSEKCILNQPPQEAAREGVVKELSITTPVHLKYIGQGKEAITRFPSYPGLKSYSHFFNFKGYLDPSQYSPAGYQEVTPKKTTYFVWKQIK</sequence>
<dbReference type="PANTHER" id="PTHR36395">
    <property type="entry name" value="RING-H2 ZINC FINGER PROTEIN"/>
    <property type="match status" value="1"/>
</dbReference>
<dbReference type="Proteomes" id="UP000229370">
    <property type="component" value="Unassembled WGS sequence"/>
</dbReference>
<accession>A0A2M8GN03</accession>
<name>A0A2M8GN03_9BACT</name>